<feature type="transmembrane region" description="Helical" evidence="6">
    <location>
        <begin position="88"/>
        <end position="107"/>
    </location>
</feature>
<feature type="transmembrane region" description="Helical" evidence="6">
    <location>
        <begin position="255"/>
        <end position="272"/>
    </location>
</feature>
<feature type="transmembrane region" description="Helical" evidence="6">
    <location>
        <begin position="12"/>
        <end position="34"/>
    </location>
</feature>
<dbReference type="Pfam" id="PF05653">
    <property type="entry name" value="Mg_trans_NIPA"/>
    <property type="match status" value="1"/>
</dbReference>
<evidence type="ECO:0000313" key="7">
    <source>
        <dbReference type="EMBL" id="EDP44219.1"/>
    </source>
</evidence>
<dbReference type="PANTHER" id="PTHR12570">
    <property type="match status" value="1"/>
</dbReference>
<evidence type="ECO:0000256" key="4">
    <source>
        <dbReference type="ARBA" id="ARBA00023136"/>
    </source>
</evidence>
<comment type="subcellular location">
    <subcellularLocation>
        <location evidence="1">Membrane</location>
        <topology evidence="1">Multi-pass membrane protein</topology>
    </subcellularLocation>
</comment>
<feature type="compositionally biased region" description="Low complexity" evidence="5">
    <location>
        <begin position="634"/>
        <end position="644"/>
    </location>
</feature>
<keyword evidence="2 6" id="KW-0812">Transmembrane</keyword>
<dbReference type="SUPFAM" id="SSF103481">
    <property type="entry name" value="Multidrug resistance efflux transporter EmrE"/>
    <property type="match status" value="1"/>
</dbReference>
<dbReference type="InterPro" id="IPR037185">
    <property type="entry name" value="EmrE-like"/>
</dbReference>
<dbReference type="GO" id="GO:0016020">
    <property type="term" value="C:membrane"/>
    <property type="evidence" value="ECO:0007669"/>
    <property type="project" value="UniProtKB-SubCell"/>
</dbReference>
<dbReference type="OrthoDB" id="6428174at2759"/>
<feature type="transmembrane region" description="Helical" evidence="6">
    <location>
        <begin position="216"/>
        <end position="234"/>
    </location>
</feature>
<feature type="transmembrane region" description="Helical" evidence="6">
    <location>
        <begin position="278"/>
        <end position="300"/>
    </location>
</feature>
<evidence type="ECO:0000256" key="1">
    <source>
        <dbReference type="ARBA" id="ARBA00004141"/>
    </source>
</evidence>
<dbReference type="AlphaFoldDB" id="A8PY92"/>
<dbReference type="InterPro" id="IPR008521">
    <property type="entry name" value="Mg_trans_NIPA"/>
</dbReference>
<feature type="compositionally biased region" description="Polar residues" evidence="5">
    <location>
        <begin position="407"/>
        <end position="422"/>
    </location>
</feature>
<feature type="region of interest" description="Disordered" evidence="5">
    <location>
        <begin position="634"/>
        <end position="655"/>
    </location>
</feature>
<sequence length="655" mass="72010">MSLSDPESNPPGFKFIGLGLGVGSGLFIGSSFVFKKKGLIAAQRKYETTAGESHAYLKSPMWWTGMTIMILGEVLNFVAYMFADAVLVTPMGALSVVVCAILSAIFLHEHLTLFGKVGCFLCIVGSVIIAINAPEQKIDGNIHSYEHLFIAPGFLTWLGICVVSALVLMFIVAPKYGKKNMLVYITVCSVIGGLSVSVTSGLGSAIILSIRGHNQFKYWFTYFLLIFVIVTLLIEINYLNKALELFNTAAVTPTYYVIFTAATIITSVILSQGMRADAVTIVTIVFGFFTICAGIVLLQLSKMDPDELRRQKGLDRKSSMLMSVMEMGHELEKEHPISHIEDPGVDSIRGGMGIVGSIMRAKSSRKASRHQRSAQDTSMEPLTTHSRCHPNVPRYQLYDRPMPPPTATLTNPGSSPSHPASDQHQHVHFLPGSDECHGHHHSSEARQSSELDKPHNLDPHVLVPILENRASDRTSPNSMLSLPPLDVDDTADMGNQSAIHLHAAPSYELDASSFLERDLEIEEKEPDEQDEKVIDNDDDDDDDDDDDTNGGNTVLLASPTGIVDHYYELNPTELSPSRNASLRRREPTDSPHPAKTRFLEHKGFGLFKPRIRSQGYVHDTSGFYPRHFTVPGLSSAQESAAPSAEQEDLLPNRSQ</sequence>
<evidence type="ECO:0000256" key="6">
    <source>
        <dbReference type="SAM" id="Phobius"/>
    </source>
</evidence>
<dbReference type="Gene3D" id="1.10.3730.20">
    <property type="match status" value="1"/>
</dbReference>
<evidence type="ECO:0000256" key="3">
    <source>
        <dbReference type="ARBA" id="ARBA00022989"/>
    </source>
</evidence>
<feature type="region of interest" description="Disordered" evidence="5">
    <location>
        <begin position="522"/>
        <end position="556"/>
    </location>
</feature>
<dbReference type="VEuPathDB" id="FungiDB:MGL_1616"/>
<keyword evidence="3 6" id="KW-1133">Transmembrane helix</keyword>
<feature type="region of interest" description="Disordered" evidence="5">
    <location>
        <begin position="572"/>
        <end position="596"/>
    </location>
</feature>
<feature type="region of interest" description="Disordered" evidence="5">
    <location>
        <begin position="360"/>
        <end position="457"/>
    </location>
</feature>
<protein>
    <recommendedName>
        <fullName evidence="9">DUF803-domain-containing protein</fullName>
    </recommendedName>
</protein>
<feature type="region of interest" description="Disordered" evidence="5">
    <location>
        <begin position="469"/>
        <end position="488"/>
    </location>
</feature>
<dbReference type="KEGG" id="mgl:MGL_1616"/>
<dbReference type="PANTHER" id="PTHR12570:SF92">
    <property type="entry name" value="SPICHTHYIN, ISOFORM B"/>
    <property type="match status" value="1"/>
</dbReference>
<dbReference type="GeneID" id="5855740"/>
<evidence type="ECO:0000256" key="2">
    <source>
        <dbReference type="ARBA" id="ARBA00022692"/>
    </source>
</evidence>
<accession>A8PY92</accession>
<evidence type="ECO:0000313" key="8">
    <source>
        <dbReference type="Proteomes" id="UP000008837"/>
    </source>
</evidence>
<comment type="caution">
    <text evidence="7">The sequence shown here is derived from an EMBL/GenBank/DDBJ whole genome shotgun (WGS) entry which is preliminary data.</text>
</comment>
<feature type="transmembrane region" description="Helical" evidence="6">
    <location>
        <begin position="114"/>
        <end position="134"/>
    </location>
</feature>
<proteinExistence type="predicted"/>
<dbReference type="InParanoid" id="A8PY92"/>
<dbReference type="EMBL" id="AAYY01000004">
    <property type="protein sequence ID" value="EDP44219.1"/>
    <property type="molecule type" value="Genomic_DNA"/>
</dbReference>
<keyword evidence="8" id="KW-1185">Reference proteome</keyword>
<feature type="compositionally biased region" description="Acidic residues" evidence="5">
    <location>
        <begin position="522"/>
        <end position="548"/>
    </location>
</feature>
<organism evidence="7 8">
    <name type="scientific">Malassezia globosa (strain ATCC MYA-4612 / CBS 7966)</name>
    <name type="common">Dandruff-associated fungus</name>
    <dbReference type="NCBI Taxonomy" id="425265"/>
    <lineage>
        <taxon>Eukaryota</taxon>
        <taxon>Fungi</taxon>
        <taxon>Dikarya</taxon>
        <taxon>Basidiomycota</taxon>
        <taxon>Ustilaginomycotina</taxon>
        <taxon>Malasseziomycetes</taxon>
        <taxon>Malasseziales</taxon>
        <taxon>Malasseziaceae</taxon>
        <taxon>Malassezia</taxon>
    </lineage>
</organism>
<feature type="transmembrane region" description="Helical" evidence="6">
    <location>
        <begin position="182"/>
        <end position="210"/>
    </location>
</feature>
<feature type="transmembrane region" description="Helical" evidence="6">
    <location>
        <begin position="154"/>
        <end position="173"/>
    </location>
</feature>
<feature type="compositionally biased region" description="Basic and acidic residues" evidence="5">
    <location>
        <begin position="434"/>
        <end position="457"/>
    </location>
</feature>
<feature type="compositionally biased region" description="Basic residues" evidence="5">
    <location>
        <begin position="362"/>
        <end position="372"/>
    </location>
</feature>
<name>A8PY92_MALGO</name>
<evidence type="ECO:0008006" key="9">
    <source>
        <dbReference type="Google" id="ProtNLM"/>
    </source>
</evidence>
<dbReference type="GO" id="GO:0015095">
    <property type="term" value="F:magnesium ion transmembrane transporter activity"/>
    <property type="evidence" value="ECO:0007669"/>
    <property type="project" value="InterPro"/>
</dbReference>
<evidence type="ECO:0000256" key="5">
    <source>
        <dbReference type="SAM" id="MobiDB-lite"/>
    </source>
</evidence>
<reference evidence="7 8" key="1">
    <citation type="journal article" date="2007" name="Proc. Natl. Acad. Sci. U.S.A.">
        <title>Dandruff-associated Malassezia genomes reveal convergent and divergent virulence traits shared with plant and human fungal pathogens.</title>
        <authorList>
            <person name="Xu J."/>
            <person name="Saunders C.W."/>
            <person name="Hu P."/>
            <person name="Grant R.A."/>
            <person name="Boekhout T."/>
            <person name="Kuramae E.E."/>
            <person name="Kronstad J.W."/>
            <person name="Deangelis Y.M."/>
            <person name="Reeder N.L."/>
            <person name="Johnstone K.R."/>
            <person name="Leland M."/>
            <person name="Fieno A.M."/>
            <person name="Begley W.M."/>
            <person name="Sun Y."/>
            <person name="Lacey M.P."/>
            <person name="Chaudhary T."/>
            <person name="Keough T."/>
            <person name="Chu L."/>
            <person name="Sears R."/>
            <person name="Yuan B."/>
            <person name="Dawson T.L.Jr."/>
        </authorList>
    </citation>
    <scope>NUCLEOTIDE SEQUENCE [LARGE SCALE GENOMIC DNA]</scope>
    <source>
        <strain evidence="8">ATCC MYA-4612 / CBS 7966</strain>
    </source>
</reference>
<dbReference type="Proteomes" id="UP000008837">
    <property type="component" value="Unassembled WGS sequence"/>
</dbReference>
<dbReference type="RefSeq" id="XP_001731433.1">
    <property type="nucleotide sequence ID" value="XM_001731381.1"/>
</dbReference>
<keyword evidence="4 6" id="KW-0472">Membrane</keyword>
<gene>
    <name evidence="7" type="ORF">MGL_1616</name>
</gene>
<feature type="compositionally biased region" description="Polar residues" evidence="5">
    <location>
        <begin position="374"/>
        <end position="385"/>
    </location>
</feature>